<protein>
    <submittedName>
        <fullName evidence="1">Uncharacterized protein</fullName>
    </submittedName>
</protein>
<evidence type="ECO:0000313" key="1">
    <source>
        <dbReference type="EMBL" id="KAK3723127.1"/>
    </source>
</evidence>
<sequence length="210" mass="24392">MRARFHGTFKRTLKCYGERSADTVSSYSWLKSIFPIIAVPGALPRWVDRKDRPLLQPDTGSRFTDPNTGRWPSSPLEPALLAVLHRHPEYDFSELDLITDRQPLNCLLELATKTIRPKTRKYSRAPKMDGERSGDFSFFAQVINNTVLFIRNVEEPLEVVQSFRGYRKDFNDHYLQYPDGSKDSDKHQRIITYTLGDLRVMLRHNTDGFI</sequence>
<comment type="caution">
    <text evidence="1">The sequence shown here is derived from an EMBL/GenBank/DDBJ whole genome shotgun (WGS) entry which is preliminary data.</text>
</comment>
<reference evidence="1" key="1">
    <citation type="submission" date="2023-07" db="EMBL/GenBank/DDBJ databases">
        <title>Black Yeasts Isolated from many extreme environments.</title>
        <authorList>
            <person name="Coleine C."/>
            <person name="Stajich J.E."/>
            <person name="Selbmann L."/>
        </authorList>
    </citation>
    <scope>NUCLEOTIDE SEQUENCE</scope>
    <source>
        <strain evidence="1">CCFEE 5714</strain>
    </source>
</reference>
<keyword evidence="2" id="KW-1185">Reference proteome</keyword>
<dbReference type="Proteomes" id="UP001281147">
    <property type="component" value="Unassembled WGS sequence"/>
</dbReference>
<dbReference type="EMBL" id="JAUTXU010000010">
    <property type="protein sequence ID" value="KAK3723127.1"/>
    <property type="molecule type" value="Genomic_DNA"/>
</dbReference>
<accession>A0ACC3NVS9</accession>
<proteinExistence type="predicted"/>
<evidence type="ECO:0000313" key="2">
    <source>
        <dbReference type="Proteomes" id="UP001281147"/>
    </source>
</evidence>
<organism evidence="1 2">
    <name type="scientific">Vermiconidia calcicola</name>
    <dbReference type="NCBI Taxonomy" id="1690605"/>
    <lineage>
        <taxon>Eukaryota</taxon>
        <taxon>Fungi</taxon>
        <taxon>Dikarya</taxon>
        <taxon>Ascomycota</taxon>
        <taxon>Pezizomycotina</taxon>
        <taxon>Dothideomycetes</taxon>
        <taxon>Dothideomycetidae</taxon>
        <taxon>Mycosphaerellales</taxon>
        <taxon>Extremaceae</taxon>
        <taxon>Vermiconidia</taxon>
    </lineage>
</organism>
<name>A0ACC3NVS9_9PEZI</name>
<gene>
    <name evidence="1" type="ORF">LTR37_001850</name>
</gene>